<dbReference type="PANTHER" id="PTHR22642">
    <property type="entry name" value="IMIDAZOLONEPROPIONASE"/>
    <property type="match status" value="1"/>
</dbReference>
<comment type="caution">
    <text evidence="2">The sequence shown here is derived from an EMBL/GenBank/DDBJ whole genome shotgun (WGS) entry which is preliminary data.</text>
</comment>
<reference evidence="2" key="2">
    <citation type="journal article" date="2021" name="PeerJ">
        <title>Extensive microbial diversity within the chicken gut microbiome revealed by metagenomics and culture.</title>
        <authorList>
            <person name="Gilroy R."/>
            <person name="Ravi A."/>
            <person name="Getino M."/>
            <person name="Pursley I."/>
            <person name="Horton D.L."/>
            <person name="Alikhan N.F."/>
            <person name="Baker D."/>
            <person name="Gharbi K."/>
            <person name="Hall N."/>
            <person name="Watson M."/>
            <person name="Adriaenssens E.M."/>
            <person name="Foster-Nyarko E."/>
            <person name="Jarju S."/>
            <person name="Secka A."/>
            <person name="Antonio M."/>
            <person name="Oren A."/>
            <person name="Chaudhuri R.R."/>
            <person name="La Ragione R."/>
            <person name="Hildebrand F."/>
            <person name="Pallen M.J."/>
        </authorList>
    </citation>
    <scope>NUCLEOTIDE SEQUENCE</scope>
    <source>
        <strain evidence="2">ChiSjej5B23-6657</strain>
    </source>
</reference>
<proteinExistence type="predicted"/>
<dbReference type="PANTHER" id="PTHR22642:SF2">
    <property type="entry name" value="PROTEIN LONG AFTER FAR-RED 3"/>
    <property type="match status" value="1"/>
</dbReference>
<feature type="domain" description="Amidohydrolase 3" evidence="1">
    <location>
        <begin position="45"/>
        <end position="505"/>
    </location>
</feature>
<evidence type="ECO:0000259" key="1">
    <source>
        <dbReference type="Pfam" id="PF07969"/>
    </source>
</evidence>
<dbReference type="GO" id="GO:0016810">
    <property type="term" value="F:hydrolase activity, acting on carbon-nitrogen (but not peptide) bonds"/>
    <property type="evidence" value="ECO:0007669"/>
    <property type="project" value="InterPro"/>
</dbReference>
<name>A0A9D1EAI6_9FIRM</name>
<sequence>MRPILFTDGLIHTMESEEAVASAMLVENGRIQMLDPTLEQAKGARVVSLAGRHVYPCLIDGHVHLLYTVVLLAAGFDVCRIADGKVLPEDLEGVEREIRAFAGTKAPDEIVVGNQYIMTAIREHRLPSREELDDWCGGRAAVIYTIDGHASALSTAMLEKLGIDPRGHSGVLAGEAHERIQGRITDLIAAGVTPGILAKGIAAFHNLCADFGISCVGALDGNGDSEKDPTTKLIFFLASRFDLDVRFYLQYMDIEKAQPLRRYQSRPRIGGCGDWEMDGSIGAHSAAFSRPYRDTGSCAPTYFTQEQVDAAVREADRRGYQIASHAIGDLAVERIVRALGKTESGRMHRIEHCEFTSDEMMEEIARRGYAVMAQPGYSWIDKRYLHTYERYLSPETLGQMRFADFLRRGICICGSSDSPVQSLDPWLQMLGMTQFYREEESVTPYEALRCYTVHPARALLEEKERGMLLAGMRADFFTSDRDLFSLSPTELGDFRPLDTWYGGKPARRWKGTPAELAGMLFRRPKKV</sequence>
<dbReference type="SUPFAM" id="SSF51338">
    <property type="entry name" value="Composite domain of metallo-dependent hydrolases"/>
    <property type="match status" value="1"/>
</dbReference>
<dbReference type="Proteomes" id="UP000823912">
    <property type="component" value="Unassembled WGS sequence"/>
</dbReference>
<gene>
    <name evidence="2" type="ORF">IAA55_06800</name>
</gene>
<reference evidence="2" key="1">
    <citation type="submission" date="2020-10" db="EMBL/GenBank/DDBJ databases">
        <authorList>
            <person name="Gilroy R."/>
        </authorList>
    </citation>
    <scope>NUCLEOTIDE SEQUENCE</scope>
    <source>
        <strain evidence="2">ChiSjej5B23-6657</strain>
    </source>
</reference>
<dbReference type="AlphaFoldDB" id="A0A9D1EAI6"/>
<evidence type="ECO:0000313" key="2">
    <source>
        <dbReference type="EMBL" id="HIR70971.1"/>
    </source>
</evidence>
<organism evidence="2 3">
    <name type="scientific">Candidatus Pullilachnospira gallistercoris</name>
    <dbReference type="NCBI Taxonomy" id="2840911"/>
    <lineage>
        <taxon>Bacteria</taxon>
        <taxon>Bacillati</taxon>
        <taxon>Bacillota</taxon>
        <taxon>Clostridia</taxon>
        <taxon>Lachnospirales</taxon>
        <taxon>Lachnospiraceae</taxon>
        <taxon>Lachnospiraceae incertae sedis</taxon>
        <taxon>Candidatus Pullilachnospira</taxon>
    </lineage>
</organism>
<dbReference type="SUPFAM" id="SSF51556">
    <property type="entry name" value="Metallo-dependent hydrolases"/>
    <property type="match status" value="1"/>
</dbReference>
<dbReference type="Gene3D" id="2.30.40.10">
    <property type="entry name" value="Urease, subunit C, domain 1"/>
    <property type="match status" value="1"/>
</dbReference>
<dbReference type="Gene3D" id="3.10.310.70">
    <property type="match status" value="1"/>
</dbReference>
<dbReference type="InterPro" id="IPR013108">
    <property type="entry name" value="Amidohydro_3"/>
</dbReference>
<dbReference type="EMBL" id="DVHM01000108">
    <property type="protein sequence ID" value="HIR70971.1"/>
    <property type="molecule type" value="Genomic_DNA"/>
</dbReference>
<dbReference type="InterPro" id="IPR032466">
    <property type="entry name" value="Metal_Hydrolase"/>
</dbReference>
<accession>A0A9D1EAI6</accession>
<dbReference type="InterPro" id="IPR011059">
    <property type="entry name" value="Metal-dep_hydrolase_composite"/>
</dbReference>
<dbReference type="Pfam" id="PF07969">
    <property type="entry name" value="Amidohydro_3"/>
    <property type="match status" value="1"/>
</dbReference>
<dbReference type="Gene3D" id="3.20.20.140">
    <property type="entry name" value="Metal-dependent hydrolases"/>
    <property type="match status" value="1"/>
</dbReference>
<protein>
    <submittedName>
        <fullName evidence="2">Amidohydrolase family protein</fullName>
    </submittedName>
</protein>
<evidence type="ECO:0000313" key="3">
    <source>
        <dbReference type="Proteomes" id="UP000823912"/>
    </source>
</evidence>